<dbReference type="Pfam" id="PF07714">
    <property type="entry name" value="PK_Tyr_Ser-Thr"/>
    <property type="match status" value="1"/>
</dbReference>
<dbReference type="AlphaFoldDB" id="A0A8K0H9M7"/>
<evidence type="ECO:0000256" key="2">
    <source>
        <dbReference type="ARBA" id="ARBA00007606"/>
    </source>
</evidence>
<protein>
    <recommendedName>
        <fullName evidence="14">Protein kinase domain-containing protein</fullName>
    </recommendedName>
</protein>
<dbReference type="OrthoDB" id="4062651at2759"/>
<comment type="caution">
    <text evidence="15">The sequence shown here is derived from an EMBL/GenBank/DDBJ whole genome shotgun (WGS) entry which is preliminary data.</text>
</comment>
<comment type="similarity">
    <text evidence="2">Belongs to the leguminous lectin family.</text>
</comment>
<organism evidence="15 16">
    <name type="scientific">Rhamnella rubrinervis</name>
    <dbReference type="NCBI Taxonomy" id="2594499"/>
    <lineage>
        <taxon>Eukaryota</taxon>
        <taxon>Viridiplantae</taxon>
        <taxon>Streptophyta</taxon>
        <taxon>Embryophyta</taxon>
        <taxon>Tracheophyta</taxon>
        <taxon>Spermatophyta</taxon>
        <taxon>Magnoliopsida</taxon>
        <taxon>eudicotyledons</taxon>
        <taxon>Gunneridae</taxon>
        <taxon>Pentapetalae</taxon>
        <taxon>rosids</taxon>
        <taxon>fabids</taxon>
        <taxon>Rosales</taxon>
        <taxon>Rhamnaceae</taxon>
        <taxon>rhamnoid group</taxon>
        <taxon>Rhamneae</taxon>
        <taxon>Rhamnella</taxon>
    </lineage>
</organism>
<comment type="similarity">
    <text evidence="3">In the N-terminal section; belongs to the leguminous lectin family.</text>
</comment>
<reference evidence="15" key="1">
    <citation type="submission" date="2020-03" db="EMBL/GenBank/DDBJ databases">
        <title>A high-quality chromosome-level genome assembly of a woody plant with both climbing and erect habits, Rhamnella rubrinervis.</title>
        <authorList>
            <person name="Lu Z."/>
            <person name="Yang Y."/>
            <person name="Zhu X."/>
            <person name="Sun Y."/>
        </authorList>
    </citation>
    <scope>NUCLEOTIDE SEQUENCE</scope>
    <source>
        <strain evidence="15">BYM</strain>
        <tissue evidence="15">Leaf</tissue>
    </source>
</reference>
<evidence type="ECO:0000256" key="8">
    <source>
        <dbReference type="ARBA" id="ARBA00022741"/>
    </source>
</evidence>
<feature type="transmembrane region" description="Helical" evidence="13">
    <location>
        <begin position="330"/>
        <end position="349"/>
    </location>
</feature>
<evidence type="ECO:0000256" key="9">
    <source>
        <dbReference type="ARBA" id="ARBA00022840"/>
    </source>
</evidence>
<keyword evidence="16" id="KW-1185">Reference proteome</keyword>
<dbReference type="GO" id="GO:0051707">
    <property type="term" value="P:response to other organism"/>
    <property type="evidence" value="ECO:0007669"/>
    <property type="project" value="UniProtKB-ARBA"/>
</dbReference>
<feature type="domain" description="Protein kinase" evidence="14">
    <location>
        <begin position="390"/>
        <end position="656"/>
    </location>
</feature>
<keyword evidence="9" id="KW-0067">ATP-binding</keyword>
<dbReference type="InterPro" id="IPR011009">
    <property type="entry name" value="Kinase-like_dom_sf"/>
</dbReference>
<dbReference type="GO" id="GO:0005524">
    <property type="term" value="F:ATP binding"/>
    <property type="evidence" value="ECO:0007669"/>
    <property type="project" value="UniProtKB-KW"/>
</dbReference>
<dbReference type="Gene3D" id="1.10.510.10">
    <property type="entry name" value="Transferase(Phosphotransferase) domain 1"/>
    <property type="match status" value="2"/>
</dbReference>
<evidence type="ECO:0000256" key="10">
    <source>
        <dbReference type="ARBA" id="ARBA00022989"/>
    </source>
</evidence>
<evidence type="ECO:0000256" key="3">
    <source>
        <dbReference type="ARBA" id="ARBA00008536"/>
    </source>
</evidence>
<feature type="transmembrane region" description="Helical" evidence="13">
    <location>
        <begin position="6"/>
        <end position="24"/>
    </location>
</feature>
<comment type="similarity">
    <text evidence="4">In the C-terminal section; belongs to the protein kinase superfamily. Ser/Thr protein kinase family.</text>
</comment>
<keyword evidence="5 13" id="KW-0812">Transmembrane</keyword>
<evidence type="ECO:0000256" key="11">
    <source>
        <dbReference type="ARBA" id="ARBA00023136"/>
    </source>
</evidence>
<proteinExistence type="inferred from homology"/>
<evidence type="ECO:0000313" key="16">
    <source>
        <dbReference type="Proteomes" id="UP000796880"/>
    </source>
</evidence>
<keyword evidence="11 13" id="KW-0472">Membrane</keyword>
<keyword evidence="12" id="KW-0675">Receptor</keyword>
<evidence type="ECO:0000256" key="6">
    <source>
        <dbReference type="ARBA" id="ARBA00022729"/>
    </source>
</evidence>
<dbReference type="PANTHER" id="PTHR27007">
    <property type="match status" value="1"/>
</dbReference>
<evidence type="ECO:0000256" key="12">
    <source>
        <dbReference type="ARBA" id="ARBA00023170"/>
    </source>
</evidence>
<dbReference type="InterPro" id="IPR013320">
    <property type="entry name" value="ConA-like_dom_sf"/>
</dbReference>
<evidence type="ECO:0000259" key="14">
    <source>
        <dbReference type="PROSITE" id="PS50011"/>
    </source>
</evidence>
<dbReference type="Pfam" id="PF00139">
    <property type="entry name" value="Lectin_legB"/>
    <property type="match status" value="1"/>
</dbReference>
<evidence type="ECO:0000313" key="15">
    <source>
        <dbReference type="EMBL" id="KAF3448467.1"/>
    </source>
</evidence>
<dbReference type="InterPro" id="IPR050528">
    <property type="entry name" value="L-type_Lectin-RKs"/>
</dbReference>
<dbReference type="CDD" id="cd06899">
    <property type="entry name" value="lectin_legume_LecRK_Arcelin_ConA"/>
    <property type="match status" value="1"/>
</dbReference>
<keyword evidence="6" id="KW-0732">Signal</keyword>
<dbReference type="EMBL" id="VOIH02000004">
    <property type="protein sequence ID" value="KAF3448467.1"/>
    <property type="molecule type" value="Genomic_DNA"/>
</dbReference>
<dbReference type="SUPFAM" id="SSF56112">
    <property type="entry name" value="Protein kinase-like (PK-like)"/>
    <property type="match status" value="1"/>
</dbReference>
<dbReference type="Proteomes" id="UP000796880">
    <property type="component" value="Unassembled WGS sequence"/>
</dbReference>
<dbReference type="GO" id="GO:0030246">
    <property type="term" value="F:carbohydrate binding"/>
    <property type="evidence" value="ECO:0007669"/>
    <property type="project" value="UniProtKB-KW"/>
</dbReference>
<evidence type="ECO:0000256" key="13">
    <source>
        <dbReference type="SAM" id="Phobius"/>
    </source>
</evidence>
<dbReference type="Gene3D" id="2.60.120.200">
    <property type="match status" value="1"/>
</dbReference>
<dbReference type="GO" id="GO:0016020">
    <property type="term" value="C:membrane"/>
    <property type="evidence" value="ECO:0007669"/>
    <property type="project" value="UniProtKB-SubCell"/>
</dbReference>
<gene>
    <name evidence="15" type="ORF">FNV43_RR09180</name>
</gene>
<keyword evidence="8" id="KW-0547">Nucleotide-binding</keyword>
<evidence type="ECO:0000256" key="4">
    <source>
        <dbReference type="ARBA" id="ARBA00010217"/>
    </source>
</evidence>
<dbReference type="Gene3D" id="3.30.200.20">
    <property type="entry name" value="Phosphorylase Kinase, domain 1"/>
    <property type="match status" value="1"/>
</dbReference>
<sequence>MDYKQYGSGWWWLILLSTTFINLLQQHQFAAHEISNNKHHHHYGPPTNVTKTLHFPNFTPNDSTLIHHDQVKLLGNAGISKDKGVIQIPDASQAVDCTYQVGRALYSSPIRLFDPLTLTPASFQTTFSFQLDATTTNNSSSGGGGLAFVIVPDEFTIGRPGPWLGILNDACKHYNVFAVEFDTSHDPELGDPNDDHVGINVGAIVSFKTANSSGARISLHSNSRHRAWITYDGHRRWIDVHLGSDSDPIHTQPILSSPLNLSPFLEEYMFVGFSASTGNSTQIHNIISWNFSSTAQAFLQLPSTEVCRRNIHNQVSKYSTISHYNKTSSFLVFVAVLGLCSVALLSFYFSSQPKESSISLLLTEKKQRPMPPGKPRRFTVPELHKATRGFSNVQVLTSDSGGVLYRGILSNGCCVAVKRYFSTQSLTRSTTRLYWSRDLKRIGQLTQISHPSLSPIRGWCCDGRETIVVYDYYQFGSMDTWLLGVSALPWTRRSQLIKDVAEALSYLHSKELAHGNVKTSSVFFDANYRAVLGDYGFILSQRGEEEPKLDKKEDVFWFGMFVMEIVATKKGIEEGGEQGVLGLVRKMHERREMVKVVDEKMGDYVNFEEEAVQVLKMGLNCTATDVNVRPCMEEVLHFFNMQSLSLNRRALPWQRI</sequence>
<dbReference type="InterPro" id="IPR000719">
    <property type="entry name" value="Prot_kinase_dom"/>
</dbReference>
<accession>A0A8K0H9M7</accession>
<dbReference type="PROSITE" id="PS50011">
    <property type="entry name" value="PROTEIN_KINASE_DOM"/>
    <property type="match status" value="1"/>
</dbReference>
<dbReference type="InterPro" id="IPR001245">
    <property type="entry name" value="Ser-Thr/Tyr_kinase_cat_dom"/>
</dbReference>
<dbReference type="GO" id="GO:0004672">
    <property type="term" value="F:protein kinase activity"/>
    <property type="evidence" value="ECO:0007669"/>
    <property type="project" value="InterPro"/>
</dbReference>
<comment type="subcellular location">
    <subcellularLocation>
        <location evidence="1">Membrane</location>
        <topology evidence="1">Single-pass type I membrane protein</topology>
    </subcellularLocation>
</comment>
<keyword evidence="10 13" id="KW-1133">Transmembrane helix</keyword>
<evidence type="ECO:0000256" key="1">
    <source>
        <dbReference type="ARBA" id="ARBA00004479"/>
    </source>
</evidence>
<dbReference type="InterPro" id="IPR001220">
    <property type="entry name" value="Legume_lectin_dom"/>
</dbReference>
<dbReference type="SUPFAM" id="SSF49899">
    <property type="entry name" value="Concanavalin A-like lectins/glucanases"/>
    <property type="match status" value="1"/>
</dbReference>
<keyword evidence="7" id="KW-0430">Lectin</keyword>
<name>A0A8K0H9M7_9ROSA</name>
<evidence type="ECO:0000256" key="5">
    <source>
        <dbReference type="ARBA" id="ARBA00022692"/>
    </source>
</evidence>
<dbReference type="GO" id="GO:0006952">
    <property type="term" value="P:defense response"/>
    <property type="evidence" value="ECO:0007669"/>
    <property type="project" value="UniProtKB-ARBA"/>
</dbReference>
<evidence type="ECO:0000256" key="7">
    <source>
        <dbReference type="ARBA" id="ARBA00022734"/>
    </source>
</evidence>